<evidence type="ECO:0000256" key="1">
    <source>
        <dbReference type="SAM" id="MobiDB-lite"/>
    </source>
</evidence>
<evidence type="ECO:0000313" key="3">
    <source>
        <dbReference type="Proteomes" id="UP001413721"/>
    </source>
</evidence>
<evidence type="ECO:0000313" key="2">
    <source>
        <dbReference type="EMBL" id="MEN2989689.1"/>
    </source>
</evidence>
<accession>A0ABU9YLL0</accession>
<protein>
    <submittedName>
        <fullName evidence="2">Uncharacterized protein</fullName>
    </submittedName>
</protein>
<keyword evidence="3" id="KW-1185">Reference proteome</keyword>
<dbReference type="EMBL" id="JBBKTW010000005">
    <property type="protein sequence ID" value="MEN2989689.1"/>
    <property type="molecule type" value="Genomic_DNA"/>
</dbReference>
<sequence length="1562" mass="162106">MPTADFKAGLSLAILGLTPDKRTAATDIEALRRAAADDLPIRASDAFLDLAVVGLGPAADSLAFKPSRIIGPFRDPAGGRFLFDVFDPATLTPITPKGQTQPILLVSSGSARQLRGEVSFRFGAGSIWLAAGLFSAKAPADGYAGLRITGGNARFKAAGPVGTTIAAPPVGQITLDLDAPPMPADPCQDAVITPPAKLVITIDGGTVTVALDGGGADLAGTHFAFDPADRVVWSPDDRGLWFTTTVTPAVVDAKAIDWRVAEIDGRFTVARAGWLLPVATGTAPQSLPEASGAGHWLMALRGAARVRWSGLDGGVAITDPRLTIGAGRFLLTDRDARADAGSAMRLGLWPLMPGAGPGRQPLVVDLPAAPMVVIGCVGHDRHIAATIGVVGGVLSRPVDHRGRPVAMAPTQVVAMVTRMGDDTRIDLAGTAAAGAAAGDLRLVVENALLHVTPPLLQRLAGVIDAQGDIAEGTLDLIFGVANWLPTLPDPYVSSCFHQSGRMPGAAAGTAAGAAATPMKASCHWAMDAAATVGFSATLDLPALACNPASQGGSRPYPKPSRDQQPPLPGQTAAGTGLRGRDEAAAWAAARKRAHGAGTPDNRSKAENAWVSNTGDISRRAGVALLDVSTARHQIGVEFEAARPVLTHADPLGQNGFMLDGLRVKTRLRVFALPQIQWEPVRTLDADQDLMTLGYFPTPLASASDGGRAVIAGRQAVLRVAIPDLALDDLVAGFEAGDPLDILTTLPFGIRARLALKPAADGASAADTARFTRPRFDHGQPLTGGLQLTLRAGTPTATAPRESAGFQGIATQTANGVDLASGAPLNISVLGATLGPDAAVEAMFNNEFTLHKPRVPVTRLDLSGYGSSSFSDWGNPFAAFAEAAKVQFQVMVGRTALEVVKFVSVIYPWGIRATRTVTIERQGGGGVLRRDSGWQAASAGLFDFRRQPAGGGAAIATPYDIHPGLIRGLYDVGRIRPADRPSIGLPGGGRVQPMYFDCTALIGTNAADTRTPARGMLGYLHLEPVGAPISPDDLDQLLATYGAPGGPVDVSLPLDTTGFRCRIRRIEAAPSRDAGSPVVVGALRGTPHFGSGNGAWSVAAFPGPGDLATPPDAAPVADGVAILRAGEAGVPQNDRVHVPAPAAVIRFQDPRDLFAGAAPLVDYAFIQTTPTHSFAFRRPQIGIGGHDITAGLPALLADVFARSGASGIFPPPDATITLGGAGSYRLRVNPANGLFRLMPPVAMVPGALQIMLSDDADASTRIDYGESAITLTIDEAAWSLDMPRLKLWTDMLGLTDVTGMRASIIGGSHQTPRLVDIASLMHPVLDAILTFLPGFTGRPDVAPIDLAATNVKYKAKLKTVAEKEVELGPLHLKVGAVFEAGTDEVDIPPDLLPPGSPATEAEVSFVGGGISLGLDGSIPLTPWMVVYGAEFGLGGKTYMPSLTSGPGGGTAITGTFSKASFELKAYIGFGLGGRIGPFKAEVSVGIGPIIVYEGDWGFGGFVFFDAKVDLKVITVGVYGEFSLMIVKKADADYAKYEGEVGIYAKVLFFSIKVSVGISHENEI</sequence>
<reference evidence="2 3" key="1">
    <citation type="submission" date="2024-03" db="EMBL/GenBank/DDBJ databases">
        <title>High-quality draft genome sequencing of Tistrella sp. BH-R2-4.</title>
        <authorList>
            <person name="Dong C."/>
        </authorList>
    </citation>
    <scope>NUCLEOTIDE SEQUENCE [LARGE SCALE GENOMIC DNA]</scope>
    <source>
        <strain evidence="2 3">BH-R2-4</strain>
    </source>
</reference>
<organism evidence="2 3">
    <name type="scientific">Tistrella arctica</name>
    <dbReference type="NCBI Taxonomy" id="3133430"/>
    <lineage>
        <taxon>Bacteria</taxon>
        <taxon>Pseudomonadati</taxon>
        <taxon>Pseudomonadota</taxon>
        <taxon>Alphaproteobacteria</taxon>
        <taxon>Geminicoccales</taxon>
        <taxon>Geminicoccaceae</taxon>
        <taxon>Tistrella</taxon>
    </lineage>
</organism>
<dbReference type="Proteomes" id="UP001413721">
    <property type="component" value="Unassembled WGS sequence"/>
</dbReference>
<proteinExistence type="predicted"/>
<gene>
    <name evidence="2" type="ORF">WG926_15340</name>
</gene>
<name>A0ABU9YLL0_9PROT</name>
<dbReference type="RefSeq" id="WP_345937688.1">
    <property type="nucleotide sequence ID" value="NZ_JBBKTW010000005.1"/>
</dbReference>
<feature type="region of interest" description="Disordered" evidence="1">
    <location>
        <begin position="548"/>
        <end position="609"/>
    </location>
</feature>
<comment type="caution">
    <text evidence="2">The sequence shown here is derived from an EMBL/GenBank/DDBJ whole genome shotgun (WGS) entry which is preliminary data.</text>
</comment>